<protein>
    <submittedName>
        <fullName evidence="1">Csn9p</fullName>
    </submittedName>
</protein>
<dbReference type="PIRSF" id="PIRSF022632">
    <property type="entry name" value="UCP022632"/>
    <property type="match status" value="1"/>
</dbReference>
<sequence>MICVEQKGKKTTMRDEIIRTLEEPHKYHYKAEWLNNNDPNERQLLEVFAFGNIKDLPENITLTSLMRSKLEKLTLITLSEIYNELGYEIVRQECRIEDNGIIETHLIQLQDIFKVEMDSVHKSIKFLRRFDCRDVYCNEQELTVIANPRVTKEYLINSLRDWETKLTQNIME</sequence>
<dbReference type="AlphaFoldDB" id="H0GSV3"/>
<dbReference type="InterPro" id="IPR016806">
    <property type="entry name" value="Csn9_fungi"/>
</dbReference>
<dbReference type="Proteomes" id="UP000009009">
    <property type="component" value="Unassembled WGS sequence"/>
</dbReference>
<dbReference type="PhylomeDB" id="H0GSV3"/>
<dbReference type="GO" id="GO:0008180">
    <property type="term" value="C:COP9 signalosome"/>
    <property type="evidence" value="ECO:0007669"/>
    <property type="project" value="InterPro"/>
</dbReference>
<name>H0GSV3_SACCK</name>
<organism evidence="1 2">
    <name type="scientific">Saccharomyces cerevisiae x Saccharomyces kudriavzevii (strain VIN7)</name>
    <name type="common">Yeast</name>
    <dbReference type="NCBI Taxonomy" id="1095631"/>
    <lineage>
        <taxon>Eukaryota</taxon>
        <taxon>Fungi</taxon>
        <taxon>Dikarya</taxon>
        <taxon>Ascomycota</taxon>
        <taxon>Saccharomycotina</taxon>
        <taxon>Saccharomycetes</taxon>
        <taxon>Saccharomycetales</taxon>
        <taxon>Saccharomycetaceae</taxon>
        <taxon>Saccharomyces</taxon>
    </lineage>
</organism>
<dbReference type="EMBL" id="AGVY01000170">
    <property type="protein sequence ID" value="EHN03101.1"/>
    <property type="molecule type" value="Genomic_DNA"/>
</dbReference>
<keyword evidence="2" id="KW-1185">Reference proteome</keyword>
<accession>H0GSV3</accession>
<comment type="caution">
    <text evidence="1">The sequence shown here is derived from an EMBL/GenBank/DDBJ whole genome shotgun (WGS) entry which is preliminary data.</text>
</comment>
<reference evidence="1 2" key="1">
    <citation type="journal article" date="2012" name="FEMS Yeast Res.">
        <title>The genome sequence of the wine yeast VIN7 reveals an allotriploid hybrid genome with Saccharomyces cerevisiae and Saccharomyces kudriavzevii origins.</title>
        <authorList>
            <person name="Borneman A.R."/>
            <person name="Desany B.A."/>
            <person name="Riches D."/>
            <person name="Affourtit J.P."/>
            <person name="Forgan A.H."/>
            <person name="Pretorius I.S."/>
            <person name="Egholm M."/>
            <person name="Chambers P.J."/>
        </authorList>
    </citation>
    <scope>NUCLEOTIDE SEQUENCE [LARGE SCALE GENOMIC DNA]</scope>
    <source>
        <strain evidence="1 2">VIN7</strain>
    </source>
</reference>
<proteinExistence type="predicted"/>
<dbReference type="GO" id="GO:0000338">
    <property type="term" value="P:protein deneddylation"/>
    <property type="evidence" value="ECO:0007669"/>
    <property type="project" value="InterPro"/>
</dbReference>
<evidence type="ECO:0000313" key="2">
    <source>
        <dbReference type="Proteomes" id="UP000009009"/>
    </source>
</evidence>
<dbReference type="OrthoDB" id="10265275at2759"/>
<dbReference type="HOGENOM" id="CLU_138722_0_0_1"/>
<evidence type="ECO:0000313" key="1">
    <source>
        <dbReference type="EMBL" id="EHN03101.1"/>
    </source>
</evidence>
<gene>
    <name evidence="1" type="ORF">VIN7_6279</name>
</gene>